<gene>
    <name evidence="5" type="ORF">PMH09_00590</name>
</gene>
<dbReference type="Pfam" id="PF02629">
    <property type="entry name" value="CoA_binding"/>
    <property type="match status" value="1"/>
</dbReference>
<dbReference type="PRINTS" id="PR01798">
    <property type="entry name" value="SCOASYNTHASE"/>
</dbReference>
<proteinExistence type="predicted"/>
<dbReference type="InterPro" id="IPR036291">
    <property type="entry name" value="NAD(P)-bd_dom_sf"/>
</dbReference>
<feature type="region of interest" description="Disordered" evidence="3">
    <location>
        <begin position="295"/>
        <end position="326"/>
    </location>
</feature>
<dbReference type="PANTHER" id="PTHR11117:SF2">
    <property type="entry name" value="SUCCINATE--COA LIGASE [ADP_GDP-FORMING] SUBUNIT ALPHA, MITOCHONDRIAL"/>
    <property type="match status" value="1"/>
</dbReference>
<dbReference type="Gene3D" id="3.40.50.261">
    <property type="entry name" value="Succinyl-CoA synthetase domains"/>
    <property type="match status" value="1"/>
</dbReference>
<protein>
    <submittedName>
        <fullName evidence="5">CoA-binding protein</fullName>
    </submittedName>
</protein>
<dbReference type="InterPro" id="IPR003781">
    <property type="entry name" value="CoA-bd"/>
</dbReference>
<dbReference type="Proteomes" id="UP001232992">
    <property type="component" value="Unassembled WGS sequence"/>
</dbReference>
<accession>A0ABT7BR57</accession>
<evidence type="ECO:0000256" key="1">
    <source>
        <dbReference type="ARBA" id="ARBA00022598"/>
    </source>
</evidence>
<dbReference type="PIRSF" id="PIRSF001553">
    <property type="entry name" value="SucCS_alpha"/>
    <property type="match status" value="1"/>
</dbReference>
<name>A0ABT7BR57_9CYAN</name>
<organism evidence="5 6">
    <name type="scientific">Roseofilum casamattae BLCC-M143</name>
    <dbReference type="NCBI Taxonomy" id="3022442"/>
    <lineage>
        <taxon>Bacteria</taxon>
        <taxon>Bacillati</taxon>
        <taxon>Cyanobacteriota</taxon>
        <taxon>Cyanophyceae</taxon>
        <taxon>Desertifilales</taxon>
        <taxon>Desertifilaceae</taxon>
        <taxon>Roseofilum</taxon>
        <taxon>Roseofilum casamattae</taxon>
    </lineage>
</organism>
<reference evidence="5 6" key="1">
    <citation type="submission" date="2023-01" db="EMBL/GenBank/DDBJ databases">
        <title>Novel diversity within Roseofilum (Cyanobacteria; Desertifilaceae) from marine benthic mats with descriptions of four novel species.</title>
        <authorList>
            <person name="Wang Y."/>
            <person name="Berthold D.E."/>
            <person name="Hu J."/>
            <person name="Lefler F.W."/>
            <person name="Laughinghouse H.D. IV."/>
        </authorList>
    </citation>
    <scope>NUCLEOTIDE SEQUENCE [LARGE SCALE GENOMIC DNA]</scope>
    <source>
        <strain evidence="5 6">BLCC-M143</strain>
    </source>
</reference>
<keyword evidence="6" id="KW-1185">Reference proteome</keyword>
<comment type="caution">
    <text evidence="5">The sequence shown here is derived from an EMBL/GenBank/DDBJ whole genome shotgun (WGS) entry which is preliminary data.</text>
</comment>
<dbReference type="InterPro" id="IPR005810">
    <property type="entry name" value="CoA_lig_alpha"/>
</dbReference>
<dbReference type="SUPFAM" id="SSF51735">
    <property type="entry name" value="NAD(P)-binding Rossmann-fold domains"/>
    <property type="match status" value="1"/>
</dbReference>
<dbReference type="PANTHER" id="PTHR11117">
    <property type="entry name" value="SUCCINYL-COA LIGASE SUBUNIT ALPHA"/>
    <property type="match status" value="1"/>
</dbReference>
<evidence type="ECO:0000256" key="2">
    <source>
        <dbReference type="ARBA" id="ARBA00022741"/>
    </source>
</evidence>
<dbReference type="RefSeq" id="WP_283756333.1">
    <property type="nucleotide sequence ID" value="NZ_JAQOSQ010000001.1"/>
</dbReference>
<evidence type="ECO:0000256" key="3">
    <source>
        <dbReference type="SAM" id="MobiDB-lite"/>
    </source>
</evidence>
<evidence type="ECO:0000313" key="5">
    <source>
        <dbReference type="EMBL" id="MDJ1181678.1"/>
    </source>
</evidence>
<feature type="domain" description="CoA-binding" evidence="4">
    <location>
        <begin position="2"/>
        <end position="99"/>
    </location>
</feature>
<feature type="compositionally biased region" description="Basic residues" evidence="3">
    <location>
        <begin position="316"/>
        <end position="326"/>
    </location>
</feature>
<dbReference type="SUPFAM" id="SSF52210">
    <property type="entry name" value="Succinyl-CoA synthetase domains"/>
    <property type="match status" value="1"/>
</dbReference>
<keyword evidence="1" id="KW-0436">Ligase</keyword>
<evidence type="ECO:0000313" key="6">
    <source>
        <dbReference type="Proteomes" id="UP001232992"/>
    </source>
</evidence>
<dbReference type="Pfam" id="PF13607">
    <property type="entry name" value="Succ_CoA_lig"/>
    <property type="match status" value="1"/>
</dbReference>
<dbReference type="InterPro" id="IPR032875">
    <property type="entry name" value="Succ_CoA_lig_flav_dom"/>
</dbReference>
<dbReference type="SMART" id="SM00881">
    <property type="entry name" value="CoA_binding"/>
    <property type="match status" value="1"/>
</dbReference>
<evidence type="ECO:0000259" key="4">
    <source>
        <dbReference type="SMART" id="SM00881"/>
    </source>
</evidence>
<dbReference type="Gene3D" id="3.40.50.720">
    <property type="entry name" value="NAD(P)-binding Rossmann-like Domain"/>
    <property type="match status" value="1"/>
</dbReference>
<sequence>MNFNKTQNVLVQGITEPLGRVHAALMKEYGTPIVAGVSPGDGGQEINGIPIFDLVAEAVKQFEGIDTTLIFVPPYEMLDAALEAIASGIEQIILIPAGMPPLDMVKLLEKAEATDTLVLGPNCPGIIVPGQVLLGTHPAQCYSPGRIGLISCSDTLTYQVALELTQAGWGQSIALALGRETILGSSFSQWLQILEEDEQTDAIVLVGEIDGVGGEARAAEYIIESIDKPVVAYLAGQKMPHSRPRGHAIALLTSRIASQLSVGETPVTSWEGTKNWRDRKLAAFAAGKIPVAQKPSDIPRLLQEQLKPVKPSRSTRNSRKQTNPKR</sequence>
<dbReference type="InterPro" id="IPR016102">
    <property type="entry name" value="Succinyl-CoA_synth-like"/>
</dbReference>
<keyword evidence="2" id="KW-0547">Nucleotide-binding</keyword>
<dbReference type="EMBL" id="JAQOSQ010000001">
    <property type="protein sequence ID" value="MDJ1181678.1"/>
    <property type="molecule type" value="Genomic_DNA"/>
</dbReference>